<dbReference type="Pfam" id="PF01835">
    <property type="entry name" value="MG2"/>
    <property type="match status" value="1"/>
</dbReference>
<dbReference type="Pfam" id="PF07703">
    <property type="entry name" value="A2M_BRD"/>
    <property type="match status" value="1"/>
</dbReference>
<dbReference type="GO" id="GO:0004866">
    <property type="term" value="F:endopeptidase inhibitor activity"/>
    <property type="evidence" value="ECO:0007669"/>
    <property type="project" value="InterPro"/>
</dbReference>
<evidence type="ECO:0000313" key="6">
    <source>
        <dbReference type="Proteomes" id="UP000018851"/>
    </source>
</evidence>
<dbReference type="SMART" id="SM01359">
    <property type="entry name" value="A2M_N_2"/>
    <property type="match status" value="1"/>
</dbReference>
<evidence type="ECO:0008006" key="7">
    <source>
        <dbReference type="Google" id="ProtNLM"/>
    </source>
</evidence>
<dbReference type="OrthoDB" id="9767116at2"/>
<dbReference type="KEGG" id="ssan:NX02_27330"/>
<keyword evidence="6" id="KW-1185">Reference proteome</keyword>
<reference evidence="5 6" key="1">
    <citation type="submission" date="2013-07" db="EMBL/GenBank/DDBJ databases">
        <title>Completed genome of Sphingomonas sanxanigenens NX02.</title>
        <authorList>
            <person name="Ma T."/>
            <person name="Huang H."/>
            <person name="Wu M."/>
            <person name="Li X."/>
            <person name="Li G."/>
        </authorList>
    </citation>
    <scope>NUCLEOTIDE SEQUENCE [LARGE SCALE GENOMIC DNA]</scope>
    <source>
        <strain evidence="5 6">NX02</strain>
    </source>
</reference>
<dbReference type="PATRIC" id="fig|1123269.5.peg.5364"/>
<dbReference type="InterPro" id="IPR011625">
    <property type="entry name" value="A2M_N_BRD"/>
</dbReference>
<name>W0AKI1_9SPHN</name>
<sequence>MRKGLIALAAAAFCGAVLGPVVAVGDSAPQVVLATPGMGGGAVERYTVRFSEPMVPLGDPRAQTPWKIDCPVGGTGRWVDTTTYVHEFEKPLPGGLTCKFELRQGLMSAKGIEVAGGRSFSVDTGGPTARAILPGRYDGRIEEDGQIFLIAANVPADRGSVAGNAYCSVDGIGEKIAVDVLDPSVTDKILTGLGKDTYTLDNFLSTAGLPQPVPADAKARADALKTVTALKCRRPLPPGRDMALVWGAGIRSADGRTAGADQRFDFTVRKAFEASFSCSRVNPQAGCNPVLKASVQFTAPIPIEQAKAIRIEAGGKTLAAKIDDDDKNRAHISSVSFAAPLPAGTIGKLILPDGVKDESGRPLANAQRFPLDVRFDVAPPLVKFAAPFGIIEAKEGGTLPVTVRNVEPALQGRSQPIAGKMLEADSTSDAAIARWLREIETAGANDFREEKRGGEDVTVNHTGTRSILTGAAAGKAMSVPLPGKGKDFEVVGIPLKDPGFYVVELASPTLGEALLGRKTTRYVAAGALVTNMSVHFKWGRGASLAWVTALDTGKPVAGADVRVSDSCTGRLIARGASDALGRVLIKGGLPEPETYGDCKSQSADAPHPLMVSARKAGDFSFTLTEWGEGIRPYDFDLPYGWSKPDDIVHTLFDRTLLRAGETVNMKHILRRPIATGFGYAEPIDGTLRLVHRGSDTQFEMPLKIAADGIGESRWSAPEGAPMGDYDLQIVVGERTIYTDQSIKLDEFRLPTMRATVTGPKEAQVRPKRVPLDLFVGYLSGGGAASLPVRIRTAFTADDLAPAGYEGWSFGGRLLEEGTKPLDGEGEEIAPPLPPAQTLPVTLDAQGTARTAIDIPATITGGARMVVEMDYEDANGEVLTASRRVPIHASGVQLGMKGDGWLMKQDDMRLRFVALGLDGKPIRGQRIRVDLYSREILTARRRLIGGFYAYDNQAKVTKLSAECTAITDSQGLATCAVDPGVSGEVYAVATTEDGNGNVAHATRSLWLAGDDDWWFGGDNGDRMDLVAEQPEYKAGETARFQVRMPFREATALVTVEREGVLSSYVTRLSGKDPVVEVAMPGAYAPEVYVSVMAVRGRVGGFRLWLSDLARRWGLPFFARDVAKPTALVDLAKPSYRLGMAKVKVGWEGHRLAVAVKADKKSYAVRETAHVAVEVKGPDGKAPKSAEIAFAAVDEALLQLQPNESWKLIEAMMVQRPVAVLTSTAQTQVVGKRHYGKKAVEAGGGGGGDLSALNREDFRPVLLWRGRVPLDAAGRAQVDVPLSDALSSFKLVAIATSGAGLFGTGELAVRTTQDLQILSGIPPLVRTGDQFGATFTLRNTTDKPMTVTATVGVNPAVAQGRPLTVTIPAGKAEPVTWHLTAPANVDRLNWTVEAKSDGGAADRISVAQDVIPAVPVETWAGTLVRVGAANFPVAPPAGALPGTGVVDIKLSATLAPPLEGVRAYMAAYPYGCFEQQLSRAVALDDPGAWTRLSGEIPAYLDEEGLLRYWPSPSIQGSEALTAYVLSITAESGWAIPDGARAKMIEALKAVVEGRLRRDTAYAGDQRLLRVAALAALARNGAADPAMFGQLGLAPGDMPTALLADWMVAIDRTPGLANAQALRLQAEKVLRTRLVYEGSRVDLVDAGNAPWWMMVTGDESVLRALLAVLGRPGWEDDVPRLMVGAALRQSRGHWDTTPANAWGSVTARRFGSLYPASAITGVTMARLGSETRQREWPQAADAAPLRFPLPAAKTPLVLTQQGGAGPWAMVQVKAAVPLLQPLYAGYRMTKQVSVLEQKVPGRLTRGDVLKVRITVDSTADRQWVVVNDPIPGGATIVGTLGGQSQLLADAASGGEGVQPSYVERGRDSWRGYFEWVPRGTFTVEYTVRLNGVGRFNLPPTRVEAMYSPDIRAQVPNGQIAVALR</sequence>
<evidence type="ECO:0000256" key="1">
    <source>
        <dbReference type="ARBA" id="ARBA00010556"/>
    </source>
</evidence>
<gene>
    <name evidence="5" type="ORF">NX02_27330</name>
</gene>
<dbReference type="Pfam" id="PF17973">
    <property type="entry name" value="bMG10"/>
    <property type="match status" value="1"/>
</dbReference>
<dbReference type="SMART" id="SM01360">
    <property type="entry name" value="A2M"/>
    <property type="match status" value="1"/>
</dbReference>
<dbReference type="Pfam" id="PF00207">
    <property type="entry name" value="A2M"/>
    <property type="match status" value="1"/>
</dbReference>
<feature type="domain" description="Alpha-2-macroglobulin bait region" evidence="3">
    <location>
        <begin position="1022"/>
        <end position="1198"/>
    </location>
</feature>
<proteinExistence type="inferred from homology"/>
<protein>
    <recommendedName>
        <fullName evidence="7">Alpha-2-macroglobulin</fullName>
    </recommendedName>
</protein>
<dbReference type="InterPro" id="IPR021868">
    <property type="entry name" value="Alpha_2_Macroglob_MG3"/>
</dbReference>
<dbReference type="PANTHER" id="PTHR40094:SF1">
    <property type="entry name" value="UBIQUITIN DOMAIN-CONTAINING PROTEIN"/>
    <property type="match status" value="1"/>
</dbReference>
<comment type="similarity">
    <text evidence="1">Belongs to the protease inhibitor I39 (alpha-2-macroglobulin) family. Bacterial alpha-2-macroglobulin subfamily.</text>
</comment>
<dbReference type="Pfam" id="PF11974">
    <property type="entry name" value="bMG3"/>
    <property type="match status" value="1"/>
</dbReference>
<evidence type="ECO:0000259" key="4">
    <source>
        <dbReference type="SMART" id="SM01360"/>
    </source>
</evidence>
<dbReference type="RefSeq" id="WP_025295150.1">
    <property type="nucleotide sequence ID" value="NZ_CP006644.1"/>
</dbReference>
<dbReference type="EMBL" id="CP006644">
    <property type="protein sequence ID" value="AHE57052.1"/>
    <property type="molecule type" value="Genomic_DNA"/>
</dbReference>
<feature type="domain" description="Alpha-2-macroglobulin" evidence="4">
    <location>
        <begin position="1259"/>
        <end position="1349"/>
    </location>
</feature>
<evidence type="ECO:0000313" key="5">
    <source>
        <dbReference type="EMBL" id="AHE57052.1"/>
    </source>
</evidence>
<accession>W0AKI1</accession>
<dbReference type="InterPro" id="IPR041246">
    <property type="entry name" value="Bact_MG10"/>
</dbReference>
<dbReference type="Proteomes" id="UP000018851">
    <property type="component" value="Chromosome"/>
</dbReference>
<keyword evidence="2" id="KW-0732">Signal</keyword>
<dbReference type="InterPro" id="IPR051802">
    <property type="entry name" value="YfhM-like"/>
</dbReference>
<evidence type="ECO:0000256" key="2">
    <source>
        <dbReference type="SAM" id="SignalP"/>
    </source>
</evidence>
<dbReference type="PANTHER" id="PTHR40094">
    <property type="entry name" value="ALPHA-2-MACROGLOBULIN HOMOLOG"/>
    <property type="match status" value="1"/>
</dbReference>
<feature type="signal peptide" evidence="2">
    <location>
        <begin position="1"/>
        <end position="23"/>
    </location>
</feature>
<evidence type="ECO:0000259" key="3">
    <source>
        <dbReference type="SMART" id="SM01359"/>
    </source>
</evidence>
<dbReference type="eggNOG" id="COG2373">
    <property type="taxonomic scope" value="Bacteria"/>
</dbReference>
<organism evidence="5 6">
    <name type="scientific">Sphingomonas sanxanigenens DSM 19645 = NX02</name>
    <dbReference type="NCBI Taxonomy" id="1123269"/>
    <lineage>
        <taxon>Bacteria</taxon>
        <taxon>Pseudomonadati</taxon>
        <taxon>Pseudomonadota</taxon>
        <taxon>Alphaproteobacteria</taxon>
        <taxon>Sphingomonadales</taxon>
        <taxon>Sphingomonadaceae</taxon>
        <taxon>Sphingomonas</taxon>
    </lineage>
</organism>
<dbReference type="STRING" id="1123269.NX02_27330"/>
<dbReference type="HOGENOM" id="CLU_233129_0_0_5"/>
<feature type="chain" id="PRO_5004785364" description="Alpha-2-macroglobulin" evidence="2">
    <location>
        <begin position="24"/>
        <end position="1921"/>
    </location>
</feature>
<dbReference type="InterPro" id="IPR001599">
    <property type="entry name" value="Macroglobln_a2"/>
</dbReference>
<dbReference type="InterPro" id="IPR002890">
    <property type="entry name" value="MG2"/>
</dbReference>